<keyword evidence="2" id="KW-1185">Reference proteome</keyword>
<proteinExistence type="predicted"/>
<accession>A0ABW1EG43</accession>
<dbReference type="Proteomes" id="UP001596091">
    <property type="component" value="Unassembled WGS sequence"/>
</dbReference>
<organism evidence="1 2">
    <name type="scientific">Acidicapsa dinghuensis</name>
    <dbReference type="NCBI Taxonomy" id="2218256"/>
    <lineage>
        <taxon>Bacteria</taxon>
        <taxon>Pseudomonadati</taxon>
        <taxon>Acidobacteriota</taxon>
        <taxon>Terriglobia</taxon>
        <taxon>Terriglobales</taxon>
        <taxon>Acidobacteriaceae</taxon>
        <taxon>Acidicapsa</taxon>
    </lineage>
</organism>
<name>A0ABW1EG43_9BACT</name>
<sequence>MNPAALSAAVKGPASSWALQMRASAMAEPGMMVRTLTGAILGCGGWVLSRGADDQGLISMLFEFERQHCVDMYAMLIAAGLELSQLAHLRFTELCQCTLSHHEDCGAEIVSVDLEVRCFGKGEV</sequence>
<dbReference type="RefSeq" id="WP_263339861.1">
    <property type="nucleotide sequence ID" value="NZ_JAGSYH010000005.1"/>
</dbReference>
<comment type="caution">
    <text evidence="1">The sequence shown here is derived from an EMBL/GenBank/DDBJ whole genome shotgun (WGS) entry which is preliminary data.</text>
</comment>
<dbReference type="EMBL" id="JBHSPH010000003">
    <property type="protein sequence ID" value="MFC5863241.1"/>
    <property type="molecule type" value="Genomic_DNA"/>
</dbReference>
<reference evidence="2" key="1">
    <citation type="journal article" date="2019" name="Int. J. Syst. Evol. Microbiol.">
        <title>The Global Catalogue of Microorganisms (GCM) 10K type strain sequencing project: providing services to taxonomists for standard genome sequencing and annotation.</title>
        <authorList>
            <consortium name="The Broad Institute Genomics Platform"/>
            <consortium name="The Broad Institute Genome Sequencing Center for Infectious Disease"/>
            <person name="Wu L."/>
            <person name="Ma J."/>
        </authorList>
    </citation>
    <scope>NUCLEOTIDE SEQUENCE [LARGE SCALE GENOMIC DNA]</scope>
    <source>
        <strain evidence="2">JCM 4087</strain>
    </source>
</reference>
<gene>
    <name evidence="1" type="ORF">ACFPT7_13130</name>
</gene>
<evidence type="ECO:0000313" key="2">
    <source>
        <dbReference type="Proteomes" id="UP001596091"/>
    </source>
</evidence>
<protein>
    <submittedName>
        <fullName evidence="1">Uncharacterized protein</fullName>
    </submittedName>
</protein>
<evidence type="ECO:0000313" key="1">
    <source>
        <dbReference type="EMBL" id="MFC5863241.1"/>
    </source>
</evidence>